<reference evidence="4" key="1">
    <citation type="journal article" date="2012" name="Sci. Rep.">
        <title>Genomes of surface isolates of Alteromonas macleodii: the life of a widespread marine opportunistic copiotroph.</title>
        <authorList>
            <person name="Lopez-Perez M."/>
            <person name="Gonzaga A."/>
            <person name="Martin-Cuadrado A.B."/>
            <person name="Onyshchenko O."/>
            <person name="Ghavidel A."/>
            <person name="Ghai R."/>
            <person name="Rodriguez-Valera F."/>
        </authorList>
    </citation>
    <scope>NUCLEOTIDE SEQUENCE [LARGE SCALE GENOMIC DNA]</scope>
    <source>
        <strain evidence="4">English Channel 673</strain>
    </source>
</reference>
<dbReference type="PANTHER" id="PTHR33121:SF79">
    <property type="entry name" value="CYCLIC DI-GMP PHOSPHODIESTERASE PDED-RELATED"/>
    <property type="match status" value="1"/>
</dbReference>
<dbReference type="Gene3D" id="1.25.40.10">
    <property type="entry name" value="Tetratricopeptide repeat domain"/>
    <property type="match status" value="1"/>
</dbReference>
<dbReference type="Gene3D" id="3.30.70.270">
    <property type="match status" value="1"/>
</dbReference>
<keyword evidence="1" id="KW-0472">Membrane</keyword>
<sequence>MPRVVVLGSNRYYEEKTKTLFLMFQRLSLTVFSFLSVALASFAALANDNIDAVIEKVRTPSYDCPNQSLLPELEDTLALESLTSQQRFALTVAKGQFLICRGKYEEAETMLLKAIMQSNIDESSYAFASAIYQIGFSYDARENPARCKYYQQAQELSSPERHSDIFTSSSLGLINYCSETTSPEIRLGKMFGVLKRYSNDGSPGELAHIHNAIGLLYGDLEQHALAAEQYLKAHEMGLLVYEGSNKVSILISAIVSLLSSGQTERAYQSILELGVLNSEIDTPLTNFLYQYALSIYYRKTQNYNRLTYTLPDLEKASSNISSSFGELLVNWHKAEICLHDNDLTCIKQYISGIEALNDDAIPPVFRSNLDYLSFNVSMYIALQDLAKAKEAHEIYSKEVTKRREVTQDSALIIGAANLYTRIYDLESAIEQAEQQRKNTLYTAIVIFLLVSGITGYVLRRKHLARKAIDPVTLLLNANSAIARINKLDAPKKGRAIAIAIFDISNLREITRKMGSTKGDLVLRQIAQTLQNVTRGNDILGRFGTEQFILCLHNIEERSARQFFDRVQNALDNTFENDATSDHIVVESQMSVFIANEKITGLNDILDDIAMSIDMGNRSGNN</sequence>
<dbReference type="InterPro" id="IPR000160">
    <property type="entry name" value="GGDEF_dom"/>
</dbReference>
<protein>
    <submittedName>
        <fullName evidence="3">GGDEF family protein</fullName>
    </submittedName>
</protein>
<proteinExistence type="predicted"/>
<evidence type="ECO:0000313" key="4">
    <source>
        <dbReference type="Proteomes" id="UP000006296"/>
    </source>
</evidence>
<dbReference type="Proteomes" id="UP000006296">
    <property type="component" value="Chromosome"/>
</dbReference>
<dbReference type="AlphaFoldDB" id="A0AB32ZTP5"/>
<dbReference type="Pfam" id="PF00990">
    <property type="entry name" value="GGDEF"/>
    <property type="match status" value="1"/>
</dbReference>
<feature type="transmembrane region" description="Helical" evidence="1">
    <location>
        <begin position="440"/>
        <end position="458"/>
    </location>
</feature>
<evidence type="ECO:0000259" key="2">
    <source>
        <dbReference type="PROSITE" id="PS50887"/>
    </source>
</evidence>
<gene>
    <name evidence="3" type="ordered locus">AMEC673_01350</name>
</gene>
<dbReference type="InterPro" id="IPR050706">
    <property type="entry name" value="Cyclic-di-GMP_PDE-like"/>
</dbReference>
<keyword evidence="1" id="KW-1133">Transmembrane helix</keyword>
<dbReference type="EMBL" id="CP003844">
    <property type="protein sequence ID" value="AFT72976.1"/>
    <property type="molecule type" value="Genomic_DNA"/>
</dbReference>
<dbReference type="PANTHER" id="PTHR33121">
    <property type="entry name" value="CYCLIC DI-GMP PHOSPHODIESTERASE PDEF"/>
    <property type="match status" value="1"/>
</dbReference>
<dbReference type="InterPro" id="IPR011990">
    <property type="entry name" value="TPR-like_helical_dom_sf"/>
</dbReference>
<dbReference type="SUPFAM" id="SSF48452">
    <property type="entry name" value="TPR-like"/>
    <property type="match status" value="1"/>
</dbReference>
<keyword evidence="1" id="KW-0812">Transmembrane</keyword>
<dbReference type="KEGG" id="amg:AMEC673_01350"/>
<dbReference type="InterPro" id="IPR043128">
    <property type="entry name" value="Rev_trsase/Diguanyl_cyclase"/>
</dbReference>
<accession>A0AB32ZTP5</accession>
<dbReference type="InterPro" id="IPR029787">
    <property type="entry name" value="Nucleotide_cyclase"/>
</dbReference>
<name>A0AB32ZTP5_ALTME</name>
<feature type="domain" description="GGDEF" evidence="2">
    <location>
        <begin position="494"/>
        <end position="621"/>
    </location>
</feature>
<dbReference type="GO" id="GO:0071111">
    <property type="term" value="F:cyclic-guanylate-specific phosphodiesterase activity"/>
    <property type="evidence" value="ECO:0007669"/>
    <property type="project" value="InterPro"/>
</dbReference>
<dbReference type="NCBIfam" id="TIGR00254">
    <property type="entry name" value="GGDEF"/>
    <property type="match status" value="1"/>
</dbReference>
<dbReference type="SMART" id="SM00267">
    <property type="entry name" value="GGDEF"/>
    <property type="match status" value="1"/>
</dbReference>
<organism evidence="3 4">
    <name type="scientific">Alteromonas macleodii (strain English Channel 673)</name>
    <dbReference type="NCBI Taxonomy" id="1004788"/>
    <lineage>
        <taxon>Bacteria</taxon>
        <taxon>Pseudomonadati</taxon>
        <taxon>Pseudomonadota</taxon>
        <taxon>Gammaproteobacteria</taxon>
        <taxon>Alteromonadales</taxon>
        <taxon>Alteromonadaceae</taxon>
        <taxon>Alteromonas/Salinimonas group</taxon>
        <taxon>Alteromonas</taxon>
    </lineage>
</organism>
<dbReference type="CDD" id="cd01949">
    <property type="entry name" value="GGDEF"/>
    <property type="match status" value="1"/>
</dbReference>
<dbReference type="PROSITE" id="PS50887">
    <property type="entry name" value="GGDEF"/>
    <property type="match status" value="1"/>
</dbReference>
<evidence type="ECO:0000313" key="3">
    <source>
        <dbReference type="EMBL" id="AFT72976.1"/>
    </source>
</evidence>
<dbReference type="SUPFAM" id="SSF55073">
    <property type="entry name" value="Nucleotide cyclase"/>
    <property type="match status" value="1"/>
</dbReference>
<evidence type="ECO:0000256" key="1">
    <source>
        <dbReference type="SAM" id="Phobius"/>
    </source>
</evidence>